<protein>
    <submittedName>
        <fullName evidence="1">Uncharacterized protein</fullName>
    </submittedName>
</protein>
<name>A0A8S5V894_9VIRU</name>
<evidence type="ECO:0000313" key="1">
    <source>
        <dbReference type="EMBL" id="DAG02918.1"/>
    </source>
</evidence>
<accession>A0A8S5V894</accession>
<reference evidence="1" key="1">
    <citation type="journal article" date="2021" name="Proc. Natl. Acad. Sci. U.S.A.">
        <title>A Catalog of Tens of Thousands of Viruses from Human Metagenomes Reveals Hidden Associations with Chronic Diseases.</title>
        <authorList>
            <person name="Tisza M.J."/>
            <person name="Buck C.B."/>
        </authorList>
    </citation>
    <scope>NUCLEOTIDE SEQUENCE</scope>
    <source>
        <strain evidence="1">CtE3S2</strain>
    </source>
</reference>
<dbReference type="EMBL" id="BK016218">
    <property type="protein sequence ID" value="DAG02918.1"/>
    <property type="molecule type" value="Genomic_DNA"/>
</dbReference>
<proteinExistence type="predicted"/>
<sequence length="30" mass="3608">MPCTKRLCIALTENNFFFFLSDIASHRRFE</sequence>
<organism evidence="1">
    <name type="scientific">Microviridae sp. ctE3S2</name>
    <dbReference type="NCBI Taxonomy" id="2824989"/>
    <lineage>
        <taxon>Viruses</taxon>
        <taxon>Monodnaviria</taxon>
        <taxon>Sangervirae</taxon>
        <taxon>Phixviricota</taxon>
        <taxon>Malgrandaviricetes</taxon>
        <taxon>Petitvirales</taxon>
        <taxon>Microviridae</taxon>
    </lineage>
</organism>